<feature type="region of interest" description="Disordered" evidence="1">
    <location>
        <begin position="125"/>
        <end position="161"/>
    </location>
</feature>
<comment type="caution">
    <text evidence="2">The sequence shown here is derived from an EMBL/GenBank/DDBJ whole genome shotgun (WGS) entry which is preliminary data.</text>
</comment>
<evidence type="ECO:0000313" key="2">
    <source>
        <dbReference type="EMBL" id="CAK0815115.1"/>
    </source>
</evidence>
<feature type="compositionally biased region" description="Low complexity" evidence="1">
    <location>
        <begin position="133"/>
        <end position="158"/>
    </location>
</feature>
<feature type="region of interest" description="Disordered" evidence="1">
    <location>
        <begin position="226"/>
        <end position="274"/>
    </location>
</feature>
<gene>
    <name evidence="2" type="ORF">PCOR1329_LOCUS18534</name>
</gene>
<keyword evidence="3" id="KW-1185">Reference proteome</keyword>
<dbReference type="EMBL" id="CAUYUJ010005835">
    <property type="protein sequence ID" value="CAK0815115.1"/>
    <property type="molecule type" value="Genomic_DNA"/>
</dbReference>
<accession>A0ABN9R8A1</accession>
<evidence type="ECO:0000313" key="3">
    <source>
        <dbReference type="Proteomes" id="UP001189429"/>
    </source>
</evidence>
<feature type="compositionally biased region" description="Polar residues" evidence="1">
    <location>
        <begin position="226"/>
        <end position="236"/>
    </location>
</feature>
<dbReference type="Proteomes" id="UP001189429">
    <property type="component" value="Unassembled WGS sequence"/>
</dbReference>
<proteinExistence type="predicted"/>
<evidence type="ECO:0000256" key="1">
    <source>
        <dbReference type="SAM" id="MobiDB-lite"/>
    </source>
</evidence>
<protein>
    <submittedName>
        <fullName evidence="2">Uncharacterized protein</fullName>
    </submittedName>
</protein>
<name>A0ABN9R8A1_9DINO</name>
<sequence length="274" mass="28965">MPDDADSLYSLLRKAKPVWSGQELRRVHEKLGRVDIRDAESLGRAVCEGRLNAALASAGERRLKSSTVTQLKVLVRDVHRAKQAEQESESITGLRRCYCGDCRYCAAGAQARELRLRAQATSEPCLVWPPSPSKKSLASPRRASGPASSRRPPAFAGAQSPALRRTGESLAAGAGGPGQRSAADRLTALGSRLRDTTERLAMVSQESGSLGSCPSPATGMISAAWRQTSRTRSGLSSRPGGRASVESAATFSSAPSHGRPSLRHAASARSLHAG</sequence>
<reference evidence="2" key="1">
    <citation type="submission" date="2023-10" db="EMBL/GenBank/DDBJ databases">
        <authorList>
            <person name="Chen Y."/>
            <person name="Shah S."/>
            <person name="Dougan E. K."/>
            <person name="Thang M."/>
            <person name="Chan C."/>
        </authorList>
    </citation>
    <scope>NUCLEOTIDE SEQUENCE [LARGE SCALE GENOMIC DNA]</scope>
</reference>
<organism evidence="2 3">
    <name type="scientific">Prorocentrum cordatum</name>
    <dbReference type="NCBI Taxonomy" id="2364126"/>
    <lineage>
        <taxon>Eukaryota</taxon>
        <taxon>Sar</taxon>
        <taxon>Alveolata</taxon>
        <taxon>Dinophyceae</taxon>
        <taxon>Prorocentrales</taxon>
        <taxon>Prorocentraceae</taxon>
        <taxon>Prorocentrum</taxon>
    </lineage>
</organism>